<comment type="caution">
    <text evidence="2">The sequence shown here is derived from an EMBL/GenBank/DDBJ whole genome shotgun (WGS) entry which is preliminary data.</text>
</comment>
<gene>
    <name evidence="2" type="ORF">L195_g062732</name>
</gene>
<name>A0A2K3KHF1_TRIPR</name>
<accession>A0A2K3KHF1</accession>
<dbReference type="InterPro" id="IPR043502">
    <property type="entry name" value="DNA/RNA_pol_sf"/>
</dbReference>
<protein>
    <submittedName>
        <fullName evidence="2">Retrotransposon-related protein</fullName>
    </submittedName>
</protein>
<feature type="domain" description="Reverse transcriptase/retrotransposon-derived protein RNase H-like" evidence="1">
    <location>
        <begin position="1"/>
        <end position="34"/>
    </location>
</feature>
<evidence type="ECO:0000259" key="1">
    <source>
        <dbReference type="Pfam" id="PF17919"/>
    </source>
</evidence>
<evidence type="ECO:0000313" key="3">
    <source>
        <dbReference type="Proteomes" id="UP000236291"/>
    </source>
</evidence>
<reference evidence="2 3" key="1">
    <citation type="journal article" date="2014" name="Am. J. Bot.">
        <title>Genome assembly and annotation for red clover (Trifolium pratense; Fabaceae).</title>
        <authorList>
            <person name="Istvanek J."/>
            <person name="Jaros M."/>
            <person name="Krenek A."/>
            <person name="Repkova J."/>
        </authorList>
    </citation>
    <scope>NUCLEOTIDE SEQUENCE [LARGE SCALE GENOMIC DNA]</scope>
    <source>
        <strain evidence="3">cv. Tatra</strain>
        <tissue evidence="2">Young leaves</tissue>
    </source>
</reference>
<dbReference type="Pfam" id="PF17919">
    <property type="entry name" value="RT_RNaseH_2"/>
    <property type="match status" value="1"/>
</dbReference>
<reference evidence="2 3" key="2">
    <citation type="journal article" date="2017" name="Front. Plant Sci.">
        <title>Gene Classification and Mining of Molecular Markers Useful in Red Clover (Trifolium pratense) Breeding.</title>
        <authorList>
            <person name="Istvanek J."/>
            <person name="Dluhosova J."/>
            <person name="Dluhos P."/>
            <person name="Patkova L."/>
            <person name="Nedelnik J."/>
            <person name="Repkova J."/>
        </authorList>
    </citation>
    <scope>NUCLEOTIDE SEQUENCE [LARGE SCALE GENOMIC DNA]</scope>
    <source>
        <strain evidence="3">cv. Tatra</strain>
        <tissue evidence="2">Young leaves</tissue>
    </source>
</reference>
<dbReference type="SUPFAM" id="SSF56672">
    <property type="entry name" value="DNA/RNA polymerases"/>
    <property type="match status" value="1"/>
</dbReference>
<sequence>MTTIPVLAMPDFNKEFIVEIDASGKGIGAVLMQEG</sequence>
<dbReference type="InterPro" id="IPR041577">
    <property type="entry name" value="RT_RNaseH_2"/>
</dbReference>
<evidence type="ECO:0000313" key="2">
    <source>
        <dbReference type="EMBL" id="PNX65706.1"/>
    </source>
</evidence>
<proteinExistence type="predicted"/>
<dbReference type="EMBL" id="ASHM01183718">
    <property type="protein sequence ID" value="PNX65706.1"/>
    <property type="molecule type" value="Genomic_DNA"/>
</dbReference>
<dbReference type="Proteomes" id="UP000236291">
    <property type="component" value="Unassembled WGS sequence"/>
</dbReference>
<dbReference type="AlphaFoldDB" id="A0A2K3KHF1"/>
<organism evidence="2 3">
    <name type="scientific">Trifolium pratense</name>
    <name type="common">Red clover</name>
    <dbReference type="NCBI Taxonomy" id="57577"/>
    <lineage>
        <taxon>Eukaryota</taxon>
        <taxon>Viridiplantae</taxon>
        <taxon>Streptophyta</taxon>
        <taxon>Embryophyta</taxon>
        <taxon>Tracheophyta</taxon>
        <taxon>Spermatophyta</taxon>
        <taxon>Magnoliopsida</taxon>
        <taxon>eudicotyledons</taxon>
        <taxon>Gunneridae</taxon>
        <taxon>Pentapetalae</taxon>
        <taxon>rosids</taxon>
        <taxon>fabids</taxon>
        <taxon>Fabales</taxon>
        <taxon>Fabaceae</taxon>
        <taxon>Papilionoideae</taxon>
        <taxon>50 kb inversion clade</taxon>
        <taxon>NPAAA clade</taxon>
        <taxon>Hologalegina</taxon>
        <taxon>IRL clade</taxon>
        <taxon>Trifolieae</taxon>
        <taxon>Trifolium</taxon>
    </lineage>
</organism>
<feature type="non-terminal residue" evidence="2">
    <location>
        <position position="35"/>
    </location>
</feature>